<accession>A0A2T9YJ50</accession>
<feature type="compositionally biased region" description="Polar residues" evidence="1">
    <location>
        <begin position="582"/>
        <end position="629"/>
    </location>
</feature>
<feature type="region of interest" description="Disordered" evidence="1">
    <location>
        <begin position="1492"/>
        <end position="1517"/>
    </location>
</feature>
<sequence length="1557" mass="176893">MLLSKKSVGYWDVIDLLNSNNQPPNTCIPLTTSHSKSFGRFTPSGLSQNRILGLSYNSRTKNKKSRLSSDNIQPFLSKKKNHLMDKLNLSTPIIKYPTRSTSKTSIEKRLTKSPNFNSSNLLFKKNLATTFTHIKKPSNLIGKIKPPKSFNKADIVKKILSIKTNLDFEDRFGKLSAQTVSYTKKIGYSSFNKRSLSKSTSSVNSVISDNYSLLLFENDLDQQTSTFNLYPEKNNCLYSVCLDTDDPCLTDYLKSYNLINHTNVSKKHVSFIKKPTPINFSNKLDSKTLLNTPLYTISYNPISNDTASDYGIRCIDVISMVNSHFGDFTSLTLNNKNSSDCSSPLTSSTVTAVNSSDSDYVFTQSNKSDYSHQKTQQVIDLKAGTKTNPDFFPKLNSYQNDSISSRKLEVNSTIVNLQKKKSQANKPKFSPRKPEHQKKIISINKLSDLPKKPSVENYIKFILGSDTSEFTSTPVTNNKFFDDSDYLVNESFNNNGIHASSYFTENLKFDSIKPSIKNDSCAQNTNSIFSKNPKIDSNSTLSQTITVKGSDESLFLANSNKKSYFTSNKIIDLLPTLEESQTNSVNQTKFSSNSKQLTIDTNSKFSPTTEDNQNLTSANSSFNPLSTPKSARDDLLDKTSSENIQNLSLEKNKTYLDLPKYSTIKSSIDPIISSSNEDLIVNNSITSEQTVKIDIQSKNCSKINYNAKILTHFPKFNQADKLDLKKSTISPKSNSPRHKFEKSLEKNLHIKTQNKTDLKNIPIRQTENATKSKLNASKSRSKSNKFSENLNIKSYKPCKDKEILCKTKTKELKISSSNSPTILTQNAKSKKPPGNKQNQSVNFRIKLEPNLPKVPEFRNASQITLKKNNRIQNSPLKLMAIKVNTIDIKYTILCKEQAGFKIKEECVAQATTLYEIIKRRKLEKLETYIGFIDLEKAYDRVPHDQLFHKLEYSGIRRKLLQYNKGLYHAPCTKWIKKYNGNIKKIKNTIETLNNRQKKNDKSQISKWIADTEAARRYAKSGFIEKIYIEECPFCRNIAPETIEHMLLECTSSNKTTILPALISMRLVGRLLGEELKLLSTRICKDPTVLCVKTTLATAKFLNAIALPRYLMLNSMKYTPFPLNKAAMPVVRKNDAALYGIQMALANMTRPIDNYVHKKLKNPATRIKGNDDLEFAHLMRELLFDVASNITQAQIKNIHKSMGLQHSKRFQQRTETEIRAPFVCTSRMCMPMHLQQRIPLKTPPKLQTIQQLTSRRIRAKNYKLKEKTMTFSKATRILRRMKTTLYVLSRLGQTHIQQVGQEHSGEGIQHSVQESDSKEAKGFNKKIFYNQRRNNQGGCGSSSKKGKQTDKKYNTRFLQPSLNRTKEEKRPLPSSRPPETQQLCRGKKFQNGIPDIHMQDDQEKGLYDLSESRERFYAHSDTPEVPSNFCSSVWALTESAHLYKGATQVQKKMYGEYKEIILQTKPTGVQDQDGEVQYDTISINYLSGNNDKLTSYESESSTRQGQGSQMRSQQTDQSWQNNTEKLASFIGKAQEMSVALLPGRLMLRRLLELKNNSL</sequence>
<evidence type="ECO:0000313" key="2">
    <source>
        <dbReference type="EMBL" id="PVU92339.1"/>
    </source>
</evidence>
<dbReference type="Proteomes" id="UP000245383">
    <property type="component" value="Unassembled WGS sequence"/>
</dbReference>
<keyword evidence="3" id="KW-1185">Reference proteome</keyword>
<organism evidence="2 3">
    <name type="scientific">Smittium simulii</name>
    <dbReference type="NCBI Taxonomy" id="133385"/>
    <lineage>
        <taxon>Eukaryota</taxon>
        <taxon>Fungi</taxon>
        <taxon>Fungi incertae sedis</taxon>
        <taxon>Zoopagomycota</taxon>
        <taxon>Kickxellomycotina</taxon>
        <taxon>Harpellomycetes</taxon>
        <taxon>Harpellales</taxon>
        <taxon>Legeriomycetaceae</taxon>
        <taxon>Smittium</taxon>
    </lineage>
</organism>
<evidence type="ECO:0000256" key="1">
    <source>
        <dbReference type="SAM" id="MobiDB-lite"/>
    </source>
</evidence>
<comment type="caution">
    <text evidence="2">The sequence shown here is derived from an EMBL/GenBank/DDBJ whole genome shotgun (WGS) entry which is preliminary data.</text>
</comment>
<feature type="region of interest" description="Disordered" evidence="1">
    <location>
        <begin position="582"/>
        <end position="634"/>
    </location>
</feature>
<feature type="compositionally biased region" description="Basic and acidic residues" evidence="1">
    <location>
        <begin position="1312"/>
        <end position="1321"/>
    </location>
</feature>
<reference evidence="2 3" key="1">
    <citation type="journal article" date="2018" name="MBio">
        <title>Comparative Genomics Reveals the Core Gene Toolbox for the Fungus-Insect Symbiosis.</title>
        <authorList>
            <person name="Wang Y."/>
            <person name="Stata M."/>
            <person name="Wang W."/>
            <person name="Stajich J.E."/>
            <person name="White M.M."/>
            <person name="Moncalvo J.M."/>
        </authorList>
    </citation>
    <scope>NUCLEOTIDE SEQUENCE [LARGE SCALE GENOMIC DNA]</scope>
    <source>
        <strain evidence="2 3">SWE-8-4</strain>
    </source>
</reference>
<feature type="compositionally biased region" description="Polar residues" evidence="1">
    <location>
        <begin position="763"/>
        <end position="788"/>
    </location>
</feature>
<dbReference type="OrthoDB" id="6510183at2759"/>
<gene>
    <name evidence="2" type="ORF">BB561_003888</name>
</gene>
<evidence type="ECO:0000313" key="3">
    <source>
        <dbReference type="Proteomes" id="UP000245383"/>
    </source>
</evidence>
<feature type="compositionally biased region" description="Low complexity" evidence="1">
    <location>
        <begin position="1500"/>
        <end position="1514"/>
    </location>
</feature>
<feature type="region of interest" description="Disordered" evidence="1">
    <location>
        <begin position="1297"/>
        <end position="1381"/>
    </location>
</feature>
<feature type="region of interest" description="Disordered" evidence="1">
    <location>
        <begin position="753"/>
        <end position="788"/>
    </location>
</feature>
<protein>
    <submittedName>
        <fullName evidence="2">Uncharacterized protein</fullName>
    </submittedName>
</protein>
<name>A0A2T9YJ50_9FUNG</name>
<proteinExistence type="predicted"/>
<dbReference type="EMBL" id="MBFR01000165">
    <property type="protein sequence ID" value="PVU92339.1"/>
    <property type="molecule type" value="Genomic_DNA"/>
</dbReference>